<evidence type="ECO:0000313" key="2">
    <source>
        <dbReference type="Proteomes" id="UP001140096"/>
    </source>
</evidence>
<name>A0ACC1LQH0_9FUNG</name>
<gene>
    <name evidence="1" type="ORF">H4S07_000329</name>
</gene>
<accession>A0ACC1LQH0</accession>
<dbReference type="Proteomes" id="UP001140096">
    <property type="component" value="Unassembled WGS sequence"/>
</dbReference>
<organism evidence="1 2">
    <name type="scientific">Coemansia furcata</name>
    <dbReference type="NCBI Taxonomy" id="417177"/>
    <lineage>
        <taxon>Eukaryota</taxon>
        <taxon>Fungi</taxon>
        <taxon>Fungi incertae sedis</taxon>
        <taxon>Zoopagomycota</taxon>
        <taxon>Kickxellomycotina</taxon>
        <taxon>Kickxellomycetes</taxon>
        <taxon>Kickxellales</taxon>
        <taxon>Kickxellaceae</taxon>
        <taxon>Coemansia</taxon>
    </lineage>
</organism>
<comment type="caution">
    <text evidence="1">The sequence shown here is derived from an EMBL/GenBank/DDBJ whole genome shotgun (WGS) entry which is preliminary data.</text>
</comment>
<keyword evidence="2" id="KW-1185">Reference proteome</keyword>
<dbReference type="EMBL" id="JANBUP010000015">
    <property type="protein sequence ID" value="KAJ2813875.1"/>
    <property type="molecule type" value="Genomic_DNA"/>
</dbReference>
<protein>
    <submittedName>
        <fullName evidence="1">Uncharacterized protein</fullName>
    </submittedName>
</protein>
<evidence type="ECO:0000313" key="1">
    <source>
        <dbReference type="EMBL" id="KAJ2813875.1"/>
    </source>
</evidence>
<reference evidence="1" key="1">
    <citation type="submission" date="2022-07" db="EMBL/GenBank/DDBJ databases">
        <title>Phylogenomic reconstructions and comparative analyses of Kickxellomycotina fungi.</title>
        <authorList>
            <person name="Reynolds N.K."/>
            <person name="Stajich J.E."/>
            <person name="Barry K."/>
            <person name="Grigoriev I.V."/>
            <person name="Crous P."/>
            <person name="Smith M.E."/>
        </authorList>
    </citation>
    <scope>NUCLEOTIDE SEQUENCE</scope>
    <source>
        <strain evidence="1">CBS 102833</strain>
    </source>
</reference>
<proteinExistence type="predicted"/>
<sequence>MSLFRDLPPIESKDGAGEGGSGSQGPAQAGHEPAKTGAAWVRPEFAPNLRRHRVAKPAVRRPALAAFSERDDNSNEGKAAEERDRSSLAPSSASTVSVVKPPVPLLNPKHPHSTPQRPDLLISKWEAIAMAGERPLEKPSGLGGRPAAPSLSLAEYMPMPLRPRGKHSSKRVTGTGFEPFAEYCPAAPNNYQQYKDWSAREKKLRTEHHAHISKNSVNDDDDEDEYEDDGDEFDHERKSECGVTGELRRDPGIPSTRIALTNMADVVDDELELETREECAAFGEVIRCTVSSIDDSEDLLSPFERVRVLVEFADLASATRAQEALDQRFFDGRHISAVFVRPED</sequence>